<sequence>MHILVVSLCVITISLIVLNATPCPMEEAKEKLIQICGLERKRRYTDDPFKPLHRFDLSKKHRKTADETRHHGEYHIIHNDTHTVLIRHKRGMHMKYLFCCMESGNCSFIC</sequence>
<keyword evidence="1" id="KW-0732">Signal</keyword>
<evidence type="ECO:0000313" key="3">
    <source>
        <dbReference type="Proteomes" id="UP000801492"/>
    </source>
</evidence>
<organism evidence="2 3">
    <name type="scientific">Ignelater luminosus</name>
    <name type="common">Cucubano</name>
    <name type="synonym">Pyrophorus luminosus</name>
    <dbReference type="NCBI Taxonomy" id="2038154"/>
    <lineage>
        <taxon>Eukaryota</taxon>
        <taxon>Metazoa</taxon>
        <taxon>Ecdysozoa</taxon>
        <taxon>Arthropoda</taxon>
        <taxon>Hexapoda</taxon>
        <taxon>Insecta</taxon>
        <taxon>Pterygota</taxon>
        <taxon>Neoptera</taxon>
        <taxon>Endopterygota</taxon>
        <taxon>Coleoptera</taxon>
        <taxon>Polyphaga</taxon>
        <taxon>Elateriformia</taxon>
        <taxon>Elateroidea</taxon>
        <taxon>Elateridae</taxon>
        <taxon>Agrypninae</taxon>
        <taxon>Pyrophorini</taxon>
        <taxon>Ignelater</taxon>
    </lineage>
</organism>
<feature type="chain" id="PRO_5035448416" evidence="1">
    <location>
        <begin position="21"/>
        <end position="110"/>
    </location>
</feature>
<proteinExistence type="predicted"/>
<protein>
    <submittedName>
        <fullName evidence="2">Uncharacterized protein</fullName>
    </submittedName>
</protein>
<dbReference type="EMBL" id="VTPC01090408">
    <property type="protein sequence ID" value="KAF2883455.1"/>
    <property type="molecule type" value="Genomic_DNA"/>
</dbReference>
<feature type="signal peptide" evidence="1">
    <location>
        <begin position="1"/>
        <end position="20"/>
    </location>
</feature>
<dbReference type="OrthoDB" id="6667093at2759"/>
<comment type="caution">
    <text evidence="2">The sequence shown here is derived from an EMBL/GenBank/DDBJ whole genome shotgun (WGS) entry which is preliminary data.</text>
</comment>
<reference evidence="2" key="1">
    <citation type="submission" date="2019-08" db="EMBL/GenBank/DDBJ databases">
        <title>The genome of the North American firefly Photinus pyralis.</title>
        <authorList>
            <consortium name="Photinus pyralis genome working group"/>
            <person name="Fallon T.R."/>
            <person name="Sander Lower S.E."/>
            <person name="Weng J.-K."/>
        </authorList>
    </citation>
    <scope>NUCLEOTIDE SEQUENCE</scope>
    <source>
        <strain evidence="2">TRF0915ILg1</strain>
        <tissue evidence="2">Whole body</tissue>
    </source>
</reference>
<keyword evidence="3" id="KW-1185">Reference proteome</keyword>
<evidence type="ECO:0000256" key="1">
    <source>
        <dbReference type="SAM" id="SignalP"/>
    </source>
</evidence>
<name>A0A8K0FXA3_IGNLU</name>
<dbReference type="Proteomes" id="UP000801492">
    <property type="component" value="Unassembled WGS sequence"/>
</dbReference>
<accession>A0A8K0FXA3</accession>
<gene>
    <name evidence="2" type="ORF">ILUMI_22722</name>
</gene>
<evidence type="ECO:0000313" key="2">
    <source>
        <dbReference type="EMBL" id="KAF2883455.1"/>
    </source>
</evidence>
<dbReference type="AlphaFoldDB" id="A0A8K0FXA3"/>